<feature type="domain" description="PAC" evidence="7">
    <location>
        <begin position="341"/>
        <end position="392"/>
    </location>
</feature>
<feature type="domain" description="PAS" evidence="6">
    <location>
        <begin position="268"/>
        <end position="343"/>
    </location>
</feature>
<dbReference type="PROSITE" id="PS50113">
    <property type="entry name" value="PAC"/>
    <property type="match status" value="2"/>
</dbReference>
<dbReference type="PANTHER" id="PTHR43304:SF1">
    <property type="entry name" value="PAC DOMAIN-CONTAINING PROTEIN"/>
    <property type="match status" value="1"/>
</dbReference>
<proteinExistence type="predicted"/>
<dbReference type="Pfam" id="PF08447">
    <property type="entry name" value="PAS_3"/>
    <property type="match status" value="2"/>
</dbReference>
<dbReference type="InterPro" id="IPR013767">
    <property type="entry name" value="PAS_fold"/>
</dbReference>
<dbReference type="InterPro" id="IPR013655">
    <property type="entry name" value="PAS_fold_3"/>
</dbReference>
<dbReference type="InterPro" id="IPR001610">
    <property type="entry name" value="PAC"/>
</dbReference>
<dbReference type="Pfam" id="PF00989">
    <property type="entry name" value="PAS"/>
    <property type="match status" value="2"/>
</dbReference>
<gene>
    <name evidence="8" type="ORF">SAMN04488524_3171</name>
</gene>
<feature type="domain" description="PAS" evidence="6">
    <location>
        <begin position="26"/>
        <end position="77"/>
    </location>
</feature>
<dbReference type="STRING" id="151894.SAMN04488524_3171"/>
<dbReference type="InterPro" id="IPR052162">
    <property type="entry name" value="Sensor_kinase/Photoreceptor"/>
</dbReference>
<dbReference type="PANTHER" id="PTHR43304">
    <property type="entry name" value="PHYTOCHROME-LIKE PROTEIN CPH1"/>
    <property type="match status" value="1"/>
</dbReference>
<dbReference type="CDD" id="cd00130">
    <property type="entry name" value="PAS"/>
    <property type="match status" value="4"/>
</dbReference>
<evidence type="ECO:0000256" key="3">
    <source>
        <dbReference type="ARBA" id="ARBA00022553"/>
    </source>
</evidence>
<dbReference type="AlphaFoldDB" id="A0A1W2CRB3"/>
<feature type="domain" description="PAC" evidence="7">
    <location>
        <begin position="467"/>
        <end position="519"/>
    </location>
</feature>
<dbReference type="GO" id="GO:0006355">
    <property type="term" value="P:regulation of DNA-templated transcription"/>
    <property type="evidence" value="ECO:0007669"/>
    <property type="project" value="InterPro"/>
</dbReference>
<dbReference type="SMART" id="SM00086">
    <property type="entry name" value="PAC"/>
    <property type="match status" value="3"/>
</dbReference>
<accession>A0A1W2CRB3</accession>
<evidence type="ECO:0000256" key="2">
    <source>
        <dbReference type="ARBA" id="ARBA00012438"/>
    </source>
</evidence>
<protein>
    <recommendedName>
        <fullName evidence="2">histidine kinase</fullName>
        <ecNumber evidence="2">2.7.13.3</ecNumber>
    </recommendedName>
</protein>
<dbReference type="GO" id="GO:0004673">
    <property type="term" value="F:protein histidine kinase activity"/>
    <property type="evidence" value="ECO:0007669"/>
    <property type="project" value="UniProtKB-EC"/>
</dbReference>
<reference evidence="9" key="1">
    <citation type="submission" date="2017-04" db="EMBL/GenBank/DDBJ databases">
        <authorList>
            <person name="Varghese N."/>
            <person name="Submissions S."/>
        </authorList>
    </citation>
    <scope>NUCLEOTIDE SEQUENCE [LARGE SCALE GENOMIC DNA]</scope>
    <source>
        <strain evidence="9">DSM 12126</strain>
    </source>
</reference>
<keyword evidence="5" id="KW-0418">Kinase</keyword>
<evidence type="ECO:0000259" key="6">
    <source>
        <dbReference type="PROSITE" id="PS50112"/>
    </source>
</evidence>
<evidence type="ECO:0000256" key="4">
    <source>
        <dbReference type="ARBA" id="ARBA00022679"/>
    </source>
</evidence>
<dbReference type="InterPro" id="IPR000014">
    <property type="entry name" value="PAS"/>
</dbReference>
<dbReference type="RefSeq" id="WP_084239975.1">
    <property type="nucleotide sequence ID" value="NZ_FWXT01000002.1"/>
</dbReference>
<evidence type="ECO:0000256" key="5">
    <source>
        <dbReference type="ARBA" id="ARBA00022777"/>
    </source>
</evidence>
<dbReference type="EMBL" id="FWXT01000002">
    <property type="protein sequence ID" value="SMC87749.1"/>
    <property type="molecule type" value="Genomic_DNA"/>
</dbReference>
<dbReference type="SMART" id="SM00091">
    <property type="entry name" value="PAS"/>
    <property type="match status" value="4"/>
</dbReference>
<keyword evidence="4" id="KW-0808">Transferase</keyword>
<evidence type="ECO:0000256" key="1">
    <source>
        <dbReference type="ARBA" id="ARBA00000085"/>
    </source>
</evidence>
<dbReference type="NCBIfam" id="TIGR00229">
    <property type="entry name" value="sensory_box"/>
    <property type="match status" value="3"/>
</dbReference>
<evidence type="ECO:0000259" key="7">
    <source>
        <dbReference type="PROSITE" id="PS50113"/>
    </source>
</evidence>
<dbReference type="EC" id="2.7.13.3" evidence="2"/>
<evidence type="ECO:0000313" key="8">
    <source>
        <dbReference type="EMBL" id="SMC87749.1"/>
    </source>
</evidence>
<organism evidence="8 9">
    <name type="scientific">Pedobacter africanus</name>
    <dbReference type="NCBI Taxonomy" id="151894"/>
    <lineage>
        <taxon>Bacteria</taxon>
        <taxon>Pseudomonadati</taxon>
        <taxon>Bacteroidota</taxon>
        <taxon>Sphingobacteriia</taxon>
        <taxon>Sphingobacteriales</taxon>
        <taxon>Sphingobacteriaceae</taxon>
        <taxon>Pedobacter</taxon>
    </lineage>
</organism>
<dbReference type="InterPro" id="IPR035965">
    <property type="entry name" value="PAS-like_dom_sf"/>
</dbReference>
<dbReference type="SUPFAM" id="SSF55785">
    <property type="entry name" value="PYP-like sensor domain (PAS domain)"/>
    <property type="match status" value="4"/>
</dbReference>
<comment type="catalytic activity">
    <reaction evidence="1">
        <text>ATP + protein L-histidine = ADP + protein N-phospho-L-histidine.</text>
        <dbReference type="EC" id="2.7.13.3"/>
    </reaction>
</comment>
<dbReference type="InterPro" id="IPR000700">
    <property type="entry name" value="PAS-assoc_C"/>
</dbReference>
<dbReference type="Proteomes" id="UP000192756">
    <property type="component" value="Unassembled WGS sequence"/>
</dbReference>
<dbReference type="Gene3D" id="3.30.450.20">
    <property type="entry name" value="PAS domain"/>
    <property type="match status" value="4"/>
</dbReference>
<keyword evidence="9" id="KW-1185">Reference proteome</keyword>
<evidence type="ECO:0000313" key="9">
    <source>
        <dbReference type="Proteomes" id="UP000192756"/>
    </source>
</evidence>
<dbReference type="PROSITE" id="PS50112">
    <property type="entry name" value="PAS"/>
    <property type="match status" value="3"/>
</dbReference>
<keyword evidence="3" id="KW-0597">Phosphoprotein</keyword>
<name>A0A1W2CRB3_9SPHI</name>
<feature type="domain" description="PAS" evidence="6">
    <location>
        <begin position="143"/>
        <end position="214"/>
    </location>
</feature>
<sequence>MTNNREQNTSGNLLSGKNFEEELTRYKNKINNILESFTEAFFEVDLHWTVIYWNKECELLLSISREDILGKNLWAEFSEAVSLKFYAQYHRAVRENVAVRFEEYWPVNKMWLEVSAFPSGEGLSVYFKNITGWKQLTTQLEQEKKRYYDLFNQSPLPQWVYDFKTMRILQVNDAAILQYGYSREEFMKMKLVDLRPDEDAVSLKQILKNSVLKGKFNSSVVRHLKKNGEIIYVKVDGNSIFFENKNARLVMAVDQTEQIKAELELAKSEQRFKSLVQDGSDLIGILDRDGNYKYVSPTTKQILGIDADYFIGRNAFDFIHPDDKAKTYRQFDGLSYQKRLQLSPFRFMNGEGKYIWIETVVTNLLDDPSVAGIVSNSRDVTERIQYELKTQELLNRFNIVSKATSDAIWDWDIESGKLQWNQAIKTVFGHSETCYGIKWWEQQIHPDDFADVQNQFQQLMESKKSRLQLEYRFRCANGSYKCVLDRSFVLFDDQAKPVRMIGSMQDITERISHIKDIEEKNARLNEISWSQAHSVRALSPYPGTYCLIGR</sequence>
<dbReference type="OrthoDB" id="6231665at2"/>